<gene>
    <name evidence="2" type="ORF">DFR76_104344</name>
</gene>
<protein>
    <recommendedName>
        <fullName evidence="4">PPE family protein</fullName>
    </recommendedName>
</protein>
<evidence type="ECO:0008006" key="4">
    <source>
        <dbReference type="Google" id="ProtNLM"/>
    </source>
</evidence>
<accession>A0A370IB19</accession>
<reference evidence="2 3" key="1">
    <citation type="submission" date="2018-07" db="EMBL/GenBank/DDBJ databases">
        <title>Genomic Encyclopedia of Type Strains, Phase IV (KMG-IV): sequencing the most valuable type-strain genomes for metagenomic binning, comparative biology and taxonomic classification.</title>
        <authorList>
            <person name="Goeker M."/>
        </authorList>
    </citation>
    <scope>NUCLEOTIDE SEQUENCE [LARGE SCALE GENOMIC DNA]</scope>
    <source>
        <strain evidence="2 3">DSM 44290</strain>
    </source>
</reference>
<evidence type="ECO:0000313" key="2">
    <source>
        <dbReference type="EMBL" id="RDI66594.1"/>
    </source>
</evidence>
<dbReference type="STRING" id="1210086.GCA_001613105_01541"/>
<comment type="caution">
    <text evidence="2">The sequence shown here is derived from an EMBL/GenBank/DDBJ whole genome shotgun (WGS) entry which is preliminary data.</text>
</comment>
<dbReference type="RefSeq" id="WP_067994056.1">
    <property type="nucleotide sequence ID" value="NZ_QQBC01000004.1"/>
</dbReference>
<feature type="compositionally biased region" description="Gly residues" evidence="1">
    <location>
        <begin position="346"/>
        <end position="362"/>
    </location>
</feature>
<feature type="region of interest" description="Disordered" evidence="1">
    <location>
        <begin position="215"/>
        <end position="413"/>
    </location>
</feature>
<dbReference type="Proteomes" id="UP000254869">
    <property type="component" value="Unassembled WGS sequence"/>
</dbReference>
<proteinExistence type="predicted"/>
<feature type="compositionally biased region" description="Basic and acidic residues" evidence="1">
    <location>
        <begin position="401"/>
        <end position="411"/>
    </location>
</feature>
<evidence type="ECO:0000256" key="1">
    <source>
        <dbReference type="SAM" id="MobiDB-lite"/>
    </source>
</evidence>
<feature type="region of interest" description="Disordered" evidence="1">
    <location>
        <begin position="426"/>
        <end position="451"/>
    </location>
</feature>
<sequence>MTYEDYRRRIIDAQQQWNAERDWIYKTQAQGKYGQTFEGDMQPPHVKESDGFDHMSLEDMQKSVRAMKPQLVHDAITAWSNIGMQLMSAFGIFEQEFARTISGANGHSGWTGVAAGAASDAVQRYSSQSMPLSQAATAIGLKLMEMRTGIEETQALMPGDVPRAIVTGKALPKDGIMKVDDHNRQEAEEEARRILRTVYGQVVVQTDNGMPFMPAPPEIGGVGKGLGEYLNPGENGGQGPGELEGGGKSEGSLAGQQGGQGGADPAGRSQEPGQQATTPASAGGDSTTPSSASAQNTGQTTQSGSTGMTAGNNPNSVGGQGAWGPGYDGTARAPAAPGGSRSSSGRPGGMGESAGRAPGGPGRSVPGGPLTGAKSAMPRAAMGSAGAPGTPGMGAPGHAGKGKDEQERSKGIPDYLITQDHGDELIGSAGLPGAVPPVIGGDYDTADRFGE</sequence>
<organism evidence="2 3">
    <name type="scientific">Nocardia pseudobrasiliensis</name>
    <dbReference type="NCBI Taxonomy" id="45979"/>
    <lineage>
        <taxon>Bacteria</taxon>
        <taxon>Bacillati</taxon>
        <taxon>Actinomycetota</taxon>
        <taxon>Actinomycetes</taxon>
        <taxon>Mycobacteriales</taxon>
        <taxon>Nocardiaceae</taxon>
        <taxon>Nocardia</taxon>
    </lineage>
</organism>
<keyword evidence="3" id="KW-1185">Reference proteome</keyword>
<feature type="compositionally biased region" description="Gly residues" evidence="1">
    <location>
        <begin position="234"/>
        <end position="249"/>
    </location>
</feature>
<name>A0A370IB19_9NOCA</name>
<feature type="compositionally biased region" description="Gly residues" evidence="1">
    <location>
        <begin position="389"/>
        <end position="399"/>
    </location>
</feature>
<dbReference type="EMBL" id="QQBC01000004">
    <property type="protein sequence ID" value="RDI66594.1"/>
    <property type="molecule type" value="Genomic_DNA"/>
</dbReference>
<dbReference type="AlphaFoldDB" id="A0A370IB19"/>
<feature type="compositionally biased region" description="Low complexity" evidence="1">
    <location>
        <begin position="331"/>
        <end position="345"/>
    </location>
</feature>
<feature type="compositionally biased region" description="Gly residues" evidence="1">
    <location>
        <begin position="318"/>
        <end position="327"/>
    </location>
</feature>
<evidence type="ECO:0000313" key="3">
    <source>
        <dbReference type="Proteomes" id="UP000254869"/>
    </source>
</evidence>
<feature type="compositionally biased region" description="Polar residues" evidence="1">
    <location>
        <begin position="271"/>
        <end position="289"/>
    </location>
</feature>
<feature type="compositionally biased region" description="Low complexity" evidence="1">
    <location>
        <begin position="290"/>
        <end position="311"/>
    </location>
</feature>